<gene>
    <name evidence="2" type="ORF">ACFQEV_06180</name>
</gene>
<organism evidence="2 3">
    <name type="scientific">Halopelagius fulvigenes</name>
    <dbReference type="NCBI Taxonomy" id="1198324"/>
    <lineage>
        <taxon>Archaea</taxon>
        <taxon>Methanobacteriati</taxon>
        <taxon>Methanobacteriota</taxon>
        <taxon>Stenosarchaea group</taxon>
        <taxon>Halobacteria</taxon>
        <taxon>Halobacteriales</taxon>
        <taxon>Haloferacaceae</taxon>
    </lineage>
</organism>
<keyword evidence="3" id="KW-1185">Reference proteome</keyword>
<comment type="caution">
    <text evidence="2">The sequence shown here is derived from an EMBL/GenBank/DDBJ whole genome shotgun (WGS) entry which is preliminary data.</text>
</comment>
<accession>A0ABD5U0G2</accession>
<dbReference type="AlphaFoldDB" id="A0ABD5U0G2"/>
<name>A0ABD5U0G2_9EURY</name>
<dbReference type="InterPro" id="IPR055975">
    <property type="entry name" value="DUF7553"/>
</dbReference>
<feature type="compositionally biased region" description="Basic and acidic residues" evidence="1">
    <location>
        <begin position="52"/>
        <end position="70"/>
    </location>
</feature>
<dbReference type="Pfam" id="PF24430">
    <property type="entry name" value="DUF7553"/>
    <property type="match status" value="1"/>
</dbReference>
<protein>
    <submittedName>
        <fullName evidence="2">Uncharacterized protein</fullName>
    </submittedName>
</protein>
<proteinExistence type="predicted"/>
<evidence type="ECO:0000313" key="2">
    <source>
        <dbReference type="EMBL" id="MFC6824584.1"/>
    </source>
</evidence>
<dbReference type="EMBL" id="JBHSXH010000009">
    <property type="protein sequence ID" value="MFC6824584.1"/>
    <property type="molecule type" value="Genomic_DNA"/>
</dbReference>
<evidence type="ECO:0000313" key="3">
    <source>
        <dbReference type="Proteomes" id="UP001596408"/>
    </source>
</evidence>
<dbReference type="RefSeq" id="WP_379693700.1">
    <property type="nucleotide sequence ID" value="NZ_JBHSXH010000009.1"/>
</dbReference>
<reference evidence="2 3" key="1">
    <citation type="journal article" date="2019" name="Int. J. Syst. Evol. Microbiol.">
        <title>The Global Catalogue of Microorganisms (GCM) 10K type strain sequencing project: providing services to taxonomists for standard genome sequencing and annotation.</title>
        <authorList>
            <consortium name="The Broad Institute Genomics Platform"/>
            <consortium name="The Broad Institute Genome Sequencing Center for Infectious Disease"/>
            <person name="Wu L."/>
            <person name="Ma J."/>
        </authorList>
    </citation>
    <scope>NUCLEOTIDE SEQUENCE [LARGE SCALE GENOMIC DNA]</scope>
    <source>
        <strain evidence="2 3">YIM 94188</strain>
    </source>
</reference>
<evidence type="ECO:0000256" key="1">
    <source>
        <dbReference type="SAM" id="MobiDB-lite"/>
    </source>
</evidence>
<dbReference type="Proteomes" id="UP001596408">
    <property type="component" value="Unassembled WGS sequence"/>
</dbReference>
<feature type="region of interest" description="Disordered" evidence="1">
    <location>
        <begin position="40"/>
        <end position="90"/>
    </location>
</feature>
<sequence>MNKHFEDAWYYLRRAGEHLSVGIREEAEPVERRVRKMLGREKAEEVPPSGRQRLEAELRRRTPRRVEVGGKKAMRRAQSGIRRYRGGSAE</sequence>